<dbReference type="EMBL" id="BMKX01000002">
    <property type="protein sequence ID" value="GGJ52887.1"/>
    <property type="molecule type" value="Genomic_DNA"/>
</dbReference>
<evidence type="ECO:0000313" key="4">
    <source>
        <dbReference type="EMBL" id="GGJ52887.1"/>
    </source>
</evidence>
<dbReference type="RefSeq" id="WP_188684118.1">
    <property type="nucleotide sequence ID" value="NZ_BMKX01000002.1"/>
</dbReference>
<dbReference type="InterPro" id="IPR050766">
    <property type="entry name" value="Bact_Lucif_Oxidored"/>
</dbReference>
<protein>
    <submittedName>
        <fullName evidence="4">Oxidoreductase</fullName>
    </submittedName>
</protein>
<dbReference type="Pfam" id="PF00296">
    <property type="entry name" value="Bac_luciferase"/>
    <property type="match status" value="1"/>
</dbReference>
<dbReference type="Proteomes" id="UP000606115">
    <property type="component" value="Unassembled WGS sequence"/>
</dbReference>
<dbReference type="InterPro" id="IPR022290">
    <property type="entry name" value="LLM_Atu2307-like"/>
</dbReference>
<sequence>MTSVAPTPETPEIGVETFGDITEDLQGRSLSHAQVIRNVIVEGQRAEQVGLDFFGIGEHHRDDYSVSAPEIVLAALAQATEKIRLGTAVTVLSSDDPVRVYERFATLDAISHGRTEIIAGRGSFIESFPLFGLNLDDYESLFEEKLELLAKVRTGLPVTWAGEHRTALEDQQLYPLLEQDPITTWVGVGGSPQSVIRAARHGLPLFMAIIGGQPAAFEQLVQLYHRALKQFGQPTQRVGAHFHGLVAPTDKEALELLWPHYQRTMNRLGAERGWPPASKMRLEASMGLDGSMMAGSPQTVATKMAKVAKTLGLSRVDIKYSAGSLPHETMLDSIELLGREVKPLVHEMLAK</sequence>
<gene>
    <name evidence="4" type="ORF">GCM10007173_09330</name>
</gene>
<dbReference type="SUPFAM" id="SSF51679">
    <property type="entry name" value="Bacterial luciferase-like"/>
    <property type="match status" value="1"/>
</dbReference>
<organism evidence="4 5">
    <name type="scientific">Glutamicibacter ardleyensis</name>
    <dbReference type="NCBI Taxonomy" id="225894"/>
    <lineage>
        <taxon>Bacteria</taxon>
        <taxon>Bacillati</taxon>
        <taxon>Actinomycetota</taxon>
        <taxon>Actinomycetes</taxon>
        <taxon>Micrococcales</taxon>
        <taxon>Micrococcaceae</taxon>
        <taxon>Glutamicibacter</taxon>
    </lineage>
</organism>
<evidence type="ECO:0000313" key="5">
    <source>
        <dbReference type="Proteomes" id="UP000606115"/>
    </source>
</evidence>
<dbReference type="NCBIfam" id="TIGR03858">
    <property type="entry name" value="LLM_2I7G"/>
    <property type="match status" value="1"/>
</dbReference>
<comment type="caution">
    <text evidence="4">The sequence shown here is derived from an EMBL/GenBank/DDBJ whole genome shotgun (WGS) entry which is preliminary data.</text>
</comment>
<dbReference type="Gene3D" id="3.20.20.30">
    <property type="entry name" value="Luciferase-like domain"/>
    <property type="match status" value="1"/>
</dbReference>
<dbReference type="PANTHER" id="PTHR30137:SF8">
    <property type="entry name" value="BLR5498 PROTEIN"/>
    <property type="match status" value="1"/>
</dbReference>
<dbReference type="PANTHER" id="PTHR30137">
    <property type="entry name" value="LUCIFERASE-LIKE MONOOXYGENASE"/>
    <property type="match status" value="1"/>
</dbReference>
<reference evidence="5" key="1">
    <citation type="journal article" date="2019" name="Int. J. Syst. Evol. Microbiol.">
        <title>The Global Catalogue of Microorganisms (GCM) 10K type strain sequencing project: providing services to taxonomists for standard genome sequencing and annotation.</title>
        <authorList>
            <consortium name="The Broad Institute Genomics Platform"/>
            <consortium name="The Broad Institute Genome Sequencing Center for Infectious Disease"/>
            <person name="Wu L."/>
            <person name="Ma J."/>
        </authorList>
    </citation>
    <scope>NUCLEOTIDE SEQUENCE [LARGE SCALE GENOMIC DNA]</scope>
    <source>
        <strain evidence="5">CGMCC 1.3685</strain>
    </source>
</reference>
<keyword evidence="1" id="KW-0560">Oxidoreductase</keyword>
<name>A0ABQ2DC09_9MICC</name>
<keyword evidence="2" id="KW-0503">Monooxygenase</keyword>
<dbReference type="InterPro" id="IPR036661">
    <property type="entry name" value="Luciferase-like_sf"/>
</dbReference>
<evidence type="ECO:0000256" key="2">
    <source>
        <dbReference type="ARBA" id="ARBA00023033"/>
    </source>
</evidence>
<evidence type="ECO:0000256" key="1">
    <source>
        <dbReference type="ARBA" id="ARBA00023002"/>
    </source>
</evidence>
<feature type="domain" description="Luciferase-like" evidence="3">
    <location>
        <begin position="29"/>
        <end position="310"/>
    </location>
</feature>
<dbReference type="GeneID" id="303303327"/>
<proteinExistence type="predicted"/>
<evidence type="ECO:0000259" key="3">
    <source>
        <dbReference type="Pfam" id="PF00296"/>
    </source>
</evidence>
<accession>A0ABQ2DC09</accession>
<keyword evidence="5" id="KW-1185">Reference proteome</keyword>
<dbReference type="InterPro" id="IPR011251">
    <property type="entry name" value="Luciferase-like_dom"/>
</dbReference>